<dbReference type="InterPro" id="IPR016040">
    <property type="entry name" value="NAD(P)-bd_dom"/>
</dbReference>
<evidence type="ECO:0000259" key="1">
    <source>
        <dbReference type="Pfam" id="PF13460"/>
    </source>
</evidence>
<feature type="domain" description="NAD(P)-binding" evidence="1">
    <location>
        <begin position="8"/>
        <end position="140"/>
    </location>
</feature>
<comment type="caution">
    <text evidence="2">The sequence shown here is derived from an EMBL/GenBank/DDBJ whole genome shotgun (WGS) entry which is preliminary data.</text>
</comment>
<dbReference type="InterPro" id="IPR051207">
    <property type="entry name" value="ComplexI_NDUFA9_subunit"/>
</dbReference>
<dbReference type="Proteomes" id="UP000483286">
    <property type="component" value="Unassembled WGS sequence"/>
</dbReference>
<reference evidence="2 3" key="1">
    <citation type="submission" date="2019-12" db="EMBL/GenBank/DDBJ databases">
        <title>Deinococcus sp. HMF7620 Genome sequencing and assembly.</title>
        <authorList>
            <person name="Kang H."/>
            <person name="Kim H."/>
            <person name="Joh K."/>
        </authorList>
    </citation>
    <scope>NUCLEOTIDE SEQUENCE [LARGE SCALE GENOMIC DNA]</scope>
    <source>
        <strain evidence="2 3">HMF7620</strain>
    </source>
</reference>
<dbReference type="PANTHER" id="PTHR12126:SF11">
    <property type="entry name" value="NADH DEHYDROGENASE [UBIQUINONE] 1 ALPHA SUBCOMPLEX SUBUNIT 9, MITOCHONDRIAL"/>
    <property type="match status" value="1"/>
</dbReference>
<name>A0A7C9LR15_9DEIO</name>
<gene>
    <name evidence="2" type="ORF">GO986_00450</name>
</gene>
<evidence type="ECO:0000313" key="2">
    <source>
        <dbReference type="EMBL" id="MVN85240.1"/>
    </source>
</evidence>
<dbReference type="RefSeq" id="WP_157457268.1">
    <property type="nucleotide sequence ID" value="NZ_WQLB01000001.1"/>
</dbReference>
<dbReference type="AlphaFoldDB" id="A0A7C9LR15"/>
<evidence type="ECO:0000313" key="3">
    <source>
        <dbReference type="Proteomes" id="UP000483286"/>
    </source>
</evidence>
<protein>
    <submittedName>
        <fullName evidence="2">NAD(P)H-binding protein</fullName>
    </submittedName>
</protein>
<sequence length="253" mass="26761">MTRVVVTGASGHLGREVVPLLRASGAEVVALSRRPRPAQPGLTWVTGDLSQPDPLRAALRSGDVLVHLATQPLRAGADLNLARAAVQAAQNAKASHLLFMSIAGLERLQAAPYYRDKLAAEGLVAQSGVPFTILRTTQFHEFVAELLTRLTLPGPLTLLPAGVTLQPLEAQAAARALADLSLGSPVGHAPELCGPQALTFAELARQRGPGRVLSLPLPVPLFRAWQGGAAVPRGAQTVGRTWAHWVAAQEHYR</sequence>
<organism evidence="2 3">
    <name type="scientific">Deinococcus arboris</name>
    <dbReference type="NCBI Taxonomy" id="2682977"/>
    <lineage>
        <taxon>Bacteria</taxon>
        <taxon>Thermotogati</taxon>
        <taxon>Deinococcota</taxon>
        <taxon>Deinococci</taxon>
        <taxon>Deinococcales</taxon>
        <taxon>Deinococcaceae</taxon>
        <taxon>Deinococcus</taxon>
    </lineage>
</organism>
<proteinExistence type="predicted"/>
<accession>A0A7C9LR15</accession>
<dbReference type="SUPFAM" id="SSF51735">
    <property type="entry name" value="NAD(P)-binding Rossmann-fold domains"/>
    <property type="match status" value="1"/>
</dbReference>
<dbReference type="GO" id="GO:0044877">
    <property type="term" value="F:protein-containing complex binding"/>
    <property type="evidence" value="ECO:0007669"/>
    <property type="project" value="TreeGrafter"/>
</dbReference>
<keyword evidence="3" id="KW-1185">Reference proteome</keyword>
<dbReference type="EMBL" id="WQLB01000001">
    <property type="protein sequence ID" value="MVN85240.1"/>
    <property type="molecule type" value="Genomic_DNA"/>
</dbReference>
<dbReference type="Pfam" id="PF13460">
    <property type="entry name" value="NAD_binding_10"/>
    <property type="match status" value="1"/>
</dbReference>
<dbReference type="PANTHER" id="PTHR12126">
    <property type="entry name" value="NADH-UBIQUINONE OXIDOREDUCTASE 39 KDA SUBUNIT-RELATED"/>
    <property type="match status" value="1"/>
</dbReference>
<dbReference type="InterPro" id="IPR036291">
    <property type="entry name" value="NAD(P)-bd_dom_sf"/>
</dbReference>
<dbReference type="Gene3D" id="3.40.50.720">
    <property type="entry name" value="NAD(P)-binding Rossmann-like Domain"/>
    <property type="match status" value="1"/>
</dbReference>